<gene>
    <name evidence="1" type="ORF">F3Y22_tig00117026pilonHSYRG00106</name>
</gene>
<organism evidence="1 2">
    <name type="scientific">Hibiscus syriacus</name>
    <name type="common">Rose of Sharon</name>
    <dbReference type="NCBI Taxonomy" id="106335"/>
    <lineage>
        <taxon>Eukaryota</taxon>
        <taxon>Viridiplantae</taxon>
        <taxon>Streptophyta</taxon>
        <taxon>Embryophyta</taxon>
        <taxon>Tracheophyta</taxon>
        <taxon>Spermatophyta</taxon>
        <taxon>Magnoliopsida</taxon>
        <taxon>eudicotyledons</taxon>
        <taxon>Gunneridae</taxon>
        <taxon>Pentapetalae</taxon>
        <taxon>rosids</taxon>
        <taxon>malvids</taxon>
        <taxon>Malvales</taxon>
        <taxon>Malvaceae</taxon>
        <taxon>Malvoideae</taxon>
        <taxon>Hibiscus</taxon>
    </lineage>
</organism>
<sequence>MLIRRPIDRYGAEFEHVEDEKRLVGDVRQPFVVVAAATDFEAETKPLGAGNGGGDVGFIRWGDDEEGFGVDDVLKRAFRMYARKTEAYEGLVLE</sequence>
<evidence type="ECO:0000313" key="2">
    <source>
        <dbReference type="Proteomes" id="UP000436088"/>
    </source>
</evidence>
<dbReference type="AlphaFoldDB" id="A0A6A2WBF5"/>
<evidence type="ECO:0000313" key="1">
    <source>
        <dbReference type="EMBL" id="KAE8655513.1"/>
    </source>
</evidence>
<reference evidence="1" key="1">
    <citation type="submission" date="2019-09" db="EMBL/GenBank/DDBJ databases">
        <title>Draft genome information of white flower Hibiscus syriacus.</title>
        <authorList>
            <person name="Kim Y.-M."/>
        </authorList>
    </citation>
    <scope>NUCLEOTIDE SEQUENCE [LARGE SCALE GENOMIC DNA]</scope>
    <source>
        <strain evidence="1">YM2019G1</strain>
    </source>
</reference>
<dbReference type="EMBL" id="VEPZ02001778">
    <property type="protein sequence ID" value="KAE8655513.1"/>
    <property type="molecule type" value="Genomic_DNA"/>
</dbReference>
<protein>
    <submittedName>
        <fullName evidence="1">Uncharacterized protein</fullName>
    </submittedName>
</protein>
<accession>A0A6A2WBF5</accession>
<keyword evidence="2" id="KW-1185">Reference proteome</keyword>
<comment type="caution">
    <text evidence="1">The sequence shown here is derived from an EMBL/GenBank/DDBJ whole genome shotgun (WGS) entry which is preliminary data.</text>
</comment>
<name>A0A6A2WBF5_HIBSY</name>
<dbReference type="Proteomes" id="UP000436088">
    <property type="component" value="Unassembled WGS sequence"/>
</dbReference>
<proteinExistence type="predicted"/>